<evidence type="ECO:0000256" key="2">
    <source>
        <dbReference type="SAM" id="MobiDB-lite"/>
    </source>
</evidence>
<reference evidence="3 4" key="1">
    <citation type="submission" date="2010-05" db="EMBL/GenBank/DDBJ databases">
        <title>The Genome Sequence of Thecamonas trahens ATCC 50062.</title>
        <authorList>
            <consortium name="The Broad Institute Genome Sequencing Platform"/>
            <person name="Russ C."/>
            <person name="Cuomo C."/>
            <person name="Shea T."/>
            <person name="Young S.K."/>
            <person name="Zeng Q."/>
            <person name="Koehrsen M."/>
            <person name="Haas B."/>
            <person name="Borodovsky M."/>
            <person name="Guigo R."/>
            <person name="Alvarado L."/>
            <person name="Berlin A."/>
            <person name="Bochicchio J."/>
            <person name="Borenstein D."/>
            <person name="Chapman S."/>
            <person name="Chen Z."/>
            <person name="Freedman E."/>
            <person name="Gellesch M."/>
            <person name="Goldberg J."/>
            <person name="Griggs A."/>
            <person name="Gujja S."/>
            <person name="Heilman E."/>
            <person name="Heiman D."/>
            <person name="Hepburn T."/>
            <person name="Howarth C."/>
            <person name="Jen D."/>
            <person name="Larson L."/>
            <person name="Mehta T."/>
            <person name="Park D."/>
            <person name="Pearson M."/>
            <person name="Roberts A."/>
            <person name="Saif S."/>
            <person name="Shenoy N."/>
            <person name="Sisk P."/>
            <person name="Stolte C."/>
            <person name="Sykes S."/>
            <person name="Thomson T."/>
            <person name="Walk T."/>
            <person name="White J."/>
            <person name="Yandava C."/>
            <person name="Burger G."/>
            <person name="Gray M.W."/>
            <person name="Holland P.W.H."/>
            <person name="King N."/>
            <person name="Lang F.B.F."/>
            <person name="Roger A.J."/>
            <person name="Ruiz-Trillo I."/>
            <person name="Lander E."/>
            <person name="Nusbaum C."/>
        </authorList>
    </citation>
    <scope>NUCLEOTIDE SEQUENCE [LARGE SCALE GENOMIC DNA]</scope>
    <source>
        <strain evidence="3 4">ATCC 50062</strain>
    </source>
</reference>
<dbReference type="Proteomes" id="UP000054408">
    <property type="component" value="Unassembled WGS sequence"/>
</dbReference>
<keyword evidence="4" id="KW-1185">Reference proteome</keyword>
<accession>A0A0L0D185</accession>
<evidence type="ECO:0000313" key="3">
    <source>
        <dbReference type="EMBL" id="KNC45986.1"/>
    </source>
</evidence>
<organism evidence="3 4">
    <name type="scientific">Thecamonas trahens ATCC 50062</name>
    <dbReference type="NCBI Taxonomy" id="461836"/>
    <lineage>
        <taxon>Eukaryota</taxon>
        <taxon>Apusozoa</taxon>
        <taxon>Apusomonadida</taxon>
        <taxon>Apusomonadidae</taxon>
        <taxon>Thecamonas</taxon>
    </lineage>
</organism>
<feature type="coiled-coil region" evidence="1">
    <location>
        <begin position="8"/>
        <end position="95"/>
    </location>
</feature>
<protein>
    <submittedName>
        <fullName evidence="3">Uncharacterized protein</fullName>
    </submittedName>
</protein>
<evidence type="ECO:0000256" key="1">
    <source>
        <dbReference type="SAM" id="Coils"/>
    </source>
</evidence>
<feature type="region of interest" description="Disordered" evidence="2">
    <location>
        <begin position="184"/>
        <end position="205"/>
    </location>
</feature>
<feature type="coiled-coil region" evidence="1">
    <location>
        <begin position="209"/>
        <end position="279"/>
    </location>
</feature>
<dbReference type="AlphaFoldDB" id="A0A0L0D185"/>
<gene>
    <name evidence="3" type="ORF">AMSG_00103</name>
</gene>
<sequence length="331" mass="35080">MPGACERCLSLEAALTRAEKEAHVLRRELEAASSALTVRDEGPLSAPNYKAKIRVLSYNVRVLEDQLAAQEKRHAQRLLDLATAHRADMARLEDRFEADLESTLVDIPQYSAISSLVAHLVDESDDDELFAAASFQPNLAAASPPRPSSPVVSPALIARFATARGQLLHASQLVEDLVASVPQPAATSAPAPTPDPAPAPAQELKTEREAELEVELKAARADAAALRAHLSRATTSDPRESRARALEESEGIRVLRGRIAELAEELTDARAELDLAHRHAATDKNTAPTSSDPPTTSKAVLAAAATSFAAGAGVVAASVYAMPSVVMSFVS</sequence>
<name>A0A0L0D185_THETB</name>
<evidence type="ECO:0000313" key="4">
    <source>
        <dbReference type="Proteomes" id="UP000054408"/>
    </source>
</evidence>
<dbReference type="GeneID" id="25559925"/>
<dbReference type="RefSeq" id="XP_013762967.1">
    <property type="nucleotide sequence ID" value="XM_013907513.1"/>
</dbReference>
<dbReference type="EMBL" id="GL349433">
    <property type="protein sequence ID" value="KNC45986.1"/>
    <property type="molecule type" value="Genomic_DNA"/>
</dbReference>
<keyword evidence="1" id="KW-0175">Coiled coil</keyword>
<proteinExistence type="predicted"/>